<keyword evidence="2" id="KW-1185">Reference proteome</keyword>
<name>A0ABS8VCS9_DATST</name>
<reference evidence="1 2" key="1">
    <citation type="journal article" date="2021" name="BMC Genomics">
        <title>Datura genome reveals duplications of psychoactive alkaloid biosynthetic genes and high mutation rate following tissue culture.</title>
        <authorList>
            <person name="Rajewski A."/>
            <person name="Carter-House D."/>
            <person name="Stajich J."/>
            <person name="Litt A."/>
        </authorList>
    </citation>
    <scope>NUCLEOTIDE SEQUENCE [LARGE SCALE GENOMIC DNA]</scope>
    <source>
        <strain evidence="1">AR-01</strain>
    </source>
</reference>
<evidence type="ECO:0000313" key="2">
    <source>
        <dbReference type="Proteomes" id="UP000823775"/>
    </source>
</evidence>
<comment type="caution">
    <text evidence="1">The sequence shown here is derived from an EMBL/GenBank/DDBJ whole genome shotgun (WGS) entry which is preliminary data.</text>
</comment>
<protein>
    <submittedName>
        <fullName evidence="1">Uncharacterized protein</fullName>
    </submittedName>
</protein>
<dbReference type="Proteomes" id="UP000823775">
    <property type="component" value="Unassembled WGS sequence"/>
</dbReference>
<sequence>MAKNFDLVDARKLFQQVNVQNLHHLALLQGKELHIDDNSKLSNSYNDFFIALCSSFFTLRHDYDLIVEPYSPHQFSQQFVFCQDVPNVLIEHHYDGSLLALV</sequence>
<dbReference type="EMBL" id="JACEIK010004175">
    <property type="protein sequence ID" value="MCD9644509.1"/>
    <property type="molecule type" value="Genomic_DNA"/>
</dbReference>
<accession>A0ABS8VCS9</accession>
<evidence type="ECO:0000313" key="1">
    <source>
        <dbReference type="EMBL" id="MCD9644509.1"/>
    </source>
</evidence>
<organism evidence="1 2">
    <name type="scientific">Datura stramonium</name>
    <name type="common">Jimsonweed</name>
    <name type="synonym">Common thornapple</name>
    <dbReference type="NCBI Taxonomy" id="4076"/>
    <lineage>
        <taxon>Eukaryota</taxon>
        <taxon>Viridiplantae</taxon>
        <taxon>Streptophyta</taxon>
        <taxon>Embryophyta</taxon>
        <taxon>Tracheophyta</taxon>
        <taxon>Spermatophyta</taxon>
        <taxon>Magnoliopsida</taxon>
        <taxon>eudicotyledons</taxon>
        <taxon>Gunneridae</taxon>
        <taxon>Pentapetalae</taxon>
        <taxon>asterids</taxon>
        <taxon>lamiids</taxon>
        <taxon>Solanales</taxon>
        <taxon>Solanaceae</taxon>
        <taxon>Solanoideae</taxon>
        <taxon>Datureae</taxon>
        <taxon>Datura</taxon>
    </lineage>
</organism>
<proteinExistence type="predicted"/>
<gene>
    <name evidence="1" type="ORF">HAX54_032763</name>
</gene>